<accession>A0A7T4USK5</accession>
<proteinExistence type="inferred from homology"/>
<dbReference type="PANTHER" id="PTHR43742">
    <property type="entry name" value="TRIMETHYLAMINE-N-OXIDE REDUCTASE"/>
    <property type="match status" value="1"/>
</dbReference>
<dbReference type="KEGG" id="snan:I6N98_06550"/>
<keyword evidence="4" id="KW-0411">Iron-sulfur</keyword>
<dbReference type="Pfam" id="PF04879">
    <property type="entry name" value="Molybdop_Fe4S4"/>
    <property type="match status" value="1"/>
</dbReference>
<dbReference type="Gene3D" id="2.40.40.20">
    <property type="match status" value="1"/>
</dbReference>
<evidence type="ECO:0000256" key="4">
    <source>
        <dbReference type="ARBA" id="ARBA00023014"/>
    </source>
</evidence>
<dbReference type="AlphaFoldDB" id="A0A7T4USK5"/>
<evidence type="ECO:0000313" key="7">
    <source>
        <dbReference type="Proteomes" id="UP000596063"/>
    </source>
</evidence>
<reference evidence="6 7" key="1">
    <citation type="submission" date="2020-12" db="EMBL/GenBank/DDBJ databases">
        <authorList>
            <person name="Shan Y."/>
        </authorList>
    </citation>
    <scope>NUCLEOTIDE SEQUENCE [LARGE SCALE GENOMIC DNA]</scope>
    <source>
        <strain evidence="7">csc3.9</strain>
    </source>
</reference>
<dbReference type="InterPro" id="IPR050612">
    <property type="entry name" value="Prok_Mopterin_Oxidored"/>
</dbReference>
<dbReference type="SMART" id="SM00926">
    <property type="entry name" value="Molybdop_Fe4S4"/>
    <property type="match status" value="1"/>
</dbReference>
<dbReference type="RefSeq" id="WP_198570989.1">
    <property type="nucleotide sequence ID" value="NZ_CP066167.1"/>
</dbReference>
<evidence type="ECO:0000313" key="6">
    <source>
        <dbReference type="EMBL" id="QQD19505.1"/>
    </source>
</evidence>
<keyword evidence="2" id="KW-0479">Metal-binding</keyword>
<keyword evidence="7" id="KW-1185">Reference proteome</keyword>
<sequence>MREQKSYCRLCFGFCGVNVTIDDNERVVSVVGDHDNPATQGYACVKGLELPSALYGDRRLWRPLKKVDDRHEEIDLEQALDEIAQCMQGIIDQDSAQSLAFYRGTGTFGSNVAALAFPALADAVGGQRFSTMTIDQSAKWVTADRLGTWHAGKQAFEDADVWLFAGANPLVSVFSWHTPVQNPMKRLKEAKAQGLKLIVIDPRECEMAKFADIHLQIYPGEDAAVAAGLIHLVLNHNWHDAEFCAQHVEGLEQLREQVAPFTPELVAARAGIGREDLIAAAELFASQSKRGSVSTGTGVDMAPFPNLAEHLYEVLGVICGRYLREGEVLPNPGVLFSGRPPRAEVRAPKRSFEKAPRSRVRGAVRLNGESATPTLAEEILEPGPGRVRGMIVSGANPMGAIPDSDQVFKALNALDLLVVIDPFETETTRLADYVLPPKFMYEHADITFGLEMSNLSVPYAQYTPTLVDPPAQSQLCDEGYVMWALAKRLGRGLNIMGQSMAMDAPPSDDDFLSLIASRSGVSFDEIKQTAQGGKVFDLPPKHVAPAGEKAGRFAVMPEDVADDMQRYRSAEPIATTLGVNSEFGFRLIPRRIREVSNTSCRDFPSAQKRAAYNPLCIHPEDLSELGLVDRQSVTVSSDNGCINAIVKADSTLKRGVVSMTHGYGGMPGQASDYLKHGSSVSPLISLSRDCEPLQAMPRMSAIPVRIDPT</sequence>
<evidence type="ECO:0000256" key="3">
    <source>
        <dbReference type="ARBA" id="ARBA00023004"/>
    </source>
</evidence>
<dbReference type="Pfam" id="PF01568">
    <property type="entry name" value="Molydop_binding"/>
    <property type="match status" value="1"/>
</dbReference>
<feature type="domain" description="4Fe-4S Mo/W bis-MGD-type" evidence="5">
    <location>
        <begin position="1"/>
        <end position="58"/>
    </location>
</feature>
<evidence type="ECO:0000256" key="1">
    <source>
        <dbReference type="ARBA" id="ARBA00010312"/>
    </source>
</evidence>
<evidence type="ECO:0000259" key="5">
    <source>
        <dbReference type="PROSITE" id="PS51669"/>
    </source>
</evidence>
<comment type="similarity">
    <text evidence="1">Belongs to the prokaryotic molybdopterin-containing oxidoreductase family.</text>
</comment>
<name>A0A7T4USK5_9GAMM</name>
<organism evidence="6 7">
    <name type="scientific">Spongiibacter nanhainus</name>
    <dbReference type="NCBI Taxonomy" id="2794344"/>
    <lineage>
        <taxon>Bacteria</taxon>
        <taxon>Pseudomonadati</taxon>
        <taxon>Pseudomonadota</taxon>
        <taxon>Gammaproteobacteria</taxon>
        <taxon>Cellvibrionales</taxon>
        <taxon>Spongiibacteraceae</taxon>
        <taxon>Spongiibacter</taxon>
    </lineage>
</organism>
<dbReference type="GO" id="GO:0016491">
    <property type="term" value="F:oxidoreductase activity"/>
    <property type="evidence" value="ECO:0007669"/>
    <property type="project" value="InterPro"/>
</dbReference>
<dbReference type="GO" id="GO:0043546">
    <property type="term" value="F:molybdopterin cofactor binding"/>
    <property type="evidence" value="ECO:0007669"/>
    <property type="project" value="InterPro"/>
</dbReference>
<dbReference type="PANTHER" id="PTHR43742:SF6">
    <property type="entry name" value="OXIDOREDUCTASE YYAE-RELATED"/>
    <property type="match status" value="1"/>
</dbReference>
<dbReference type="Gene3D" id="3.40.228.10">
    <property type="entry name" value="Dimethylsulfoxide Reductase, domain 2"/>
    <property type="match status" value="1"/>
</dbReference>
<dbReference type="Proteomes" id="UP000596063">
    <property type="component" value="Chromosome"/>
</dbReference>
<dbReference type="Pfam" id="PF00384">
    <property type="entry name" value="Molybdopterin"/>
    <property type="match status" value="1"/>
</dbReference>
<dbReference type="GO" id="GO:0051536">
    <property type="term" value="F:iron-sulfur cluster binding"/>
    <property type="evidence" value="ECO:0007669"/>
    <property type="project" value="UniProtKB-KW"/>
</dbReference>
<dbReference type="SUPFAM" id="SSF53706">
    <property type="entry name" value="Formate dehydrogenase/DMSO reductase, domains 1-3"/>
    <property type="match status" value="1"/>
</dbReference>
<dbReference type="Gene3D" id="3.40.50.740">
    <property type="match status" value="1"/>
</dbReference>
<evidence type="ECO:0000256" key="2">
    <source>
        <dbReference type="ARBA" id="ARBA00022723"/>
    </source>
</evidence>
<keyword evidence="3" id="KW-0408">Iron</keyword>
<dbReference type="InterPro" id="IPR006657">
    <property type="entry name" value="MoPterin_dinucl-bd_dom"/>
</dbReference>
<dbReference type="PROSITE" id="PS51669">
    <property type="entry name" value="4FE4S_MOW_BIS_MGD"/>
    <property type="match status" value="1"/>
</dbReference>
<dbReference type="SUPFAM" id="SSF50692">
    <property type="entry name" value="ADC-like"/>
    <property type="match status" value="1"/>
</dbReference>
<dbReference type="GO" id="GO:0046872">
    <property type="term" value="F:metal ion binding"/>
    <property type="evidence" value="ECO:0007669"/>
    <property type="project" value="UniProtKB-KW"/>
</dbReference>
<dbReference type="Gene3D" id="2.20.25.90">
    <property type="entry name" value="ADC-like domains"/>
    <property type="match status" value="1"/>
</dbReference>
<dbReference type="EMBL" id="CP066167">
    <property type="protein sequence ID" value="QQD19505.1"/>
    <property type="molecule type" value="Genomic_DNA"/>
</dbReference>
<dbReference type="InterPro" id="IPR006656">
    <property type="entry name" value="Mopterin_OxRdtase"/>
</dbReference>
<dbReference type="InterPro" id="IPR009010">
    <property type="entry name" value="Asp_de-COase-like_dom_sf"/>
</dbReference>
<protein>
    <submittedName>
        <fullName evidence="6">Molybdopterin-dependent oxidoreductase</fullName>
    </submittedName>
</protein>
<gene>
    <name evidence="6" type="ORF">I6N98_06550</name>
</gene>
<dbReference type="InterPro" id="IPR006963">
    <property type="entry name" value="Mopterin_OxRdtase_4Fe-4S_dom"/>
</dbReference>